<dbReference type="AlphaFoldDB" id="A0A9W9VMF7"/>
<dbReference type="Pfam" id="PF07859">
    <property type="entry name" value="Abhydrolase_3"/>
    <property type="match status" value="1"/>
</dbReference>
<dbReference type="Gene3D" id="3.40.50.1820">
    <property type="entry name" value="alpha/beta hydrolase"/>
    <property type="match status" value="1"/>
</dbReference>
<dbReference type="PANTHER" id="PTHR48081:SF8">
    <property type="entry name" value="ALPHA_BETA HYDROLASE FOLD-3 DOMAIN-CONTAINING PROTEIN-RELATED"/>
    <property type="match status" value="1"/>
</dbReference>
<dbReference type="GO" id="GO:0072330">
    <property type="term" value="P:monocarboxylic acid biosynthetic process"/>
    <property type="evidence" value="ECO:0007669"/>
    <property type="project" value="UniProtKB-ARBA"/>
</dbReference>
<comment type="caution">
    <text evidence="3">The sequence shown here is derived from an EMBL/GenBank/DDBJ whole genome shotgun (WGS) entry which is preliminary data.</text>
</comment>
<dbReference type="InterPro" id="IPR013094">
    <property type="entry name" value="AB_hydrolase_3"/>
</dbReference>
<evidence type="ECO:0000313" key="4">
    <source>
        <dbReference type="Proteomes" id="UP001147747"/>
    </source>
</evidence>
<dbReference type="GO" id="GO:0017000">
    <property type="term" value="P:antibiotic biosynthetic process"/>
    <property type="evidence" value="ECO:0007669"/>
    <property type="project" value="UniProtKB-ARBA"/>
</dbReference>
<evidence type="ECO:0000313" key="3">
    <source>
        <dbReference type="EMBL" id="KAJ5385812.1"/>
    </source>
</evidence>
<reference evidence="3" key="1">
    <citation type="submission" date="2022-12" db="EMBL/GenBank/DDBJ databases">
        <authorList>
            <person name="Petersen C."/>
        </authorList>
    </citation>
    <scope>NUCLEOTIDE SEQUENCE</scope>
    <source>
        <strain evidence="3">IBT 29677</strain>
    </source>
</reference>
<evidence type="ECO:0000259" key="2">
    <source>
        <dbReference type="Pfam" id="PF07859"/>
    </source>
</evidence>
<dbReference type="InterPro" id="IPR029058">
    <property type="entry name" value="AB_hydrolase_fold"/>
</dbReference>
<proteinExistence type="predicted"/>
<accession>A0A9W9VMF7</accession>
<dbReference type="GeneID" id="81371970"/>
<feature type="non-terminal residue" evidence="3">
    <location>
        <position position="1"/>
    </location>
</feature>
<dbReference type="RefSeq" id="XP_056483610.1">
    <property type="nucleotide sequence ID" value="XM_056632990.1"/>
</dbReference>
<dbReference type="SUPFAM" id="SSF53474">
    <property type="entry name" value="alpha/beta-Hydrolases"/>
    <property type="match status" value="1"/>
</dbReference>
<dbReference type="PANTHER" id="PTHR48081">
    <property type="entry name" value="AB HYDROLASE SUPERFAMILY PROTEIN C4A8.06C"/>
    <property type="match status" value="1"/>
</dbReference>
<keyword evidence="1 3" id="KW-0378">Hydrolase</keyword>
<dbReference type="InterPro" id="IPR050300">
    <property type="entry name" value="GDXG_lipolytic_enzyme"/>
</dbReference>
<name>A0A9W9VMF7_9EURO</name>
<evidence type="ECO:0000256" key="1">
    <source>
        <dbReference type="ARBA" id="ARBA00022801"/>
    </source>
</evidence>
<sequence>GLLNLDPFRTFRIASKMAGPQPPYPLHDSVKDLLDPEYVAFYNEHVINNQQVHLQPVAASRTGGVLIPGAGPMLEVGSTKDISVTRRATEGPSVPIRVFTPKGEAPLGGWPVMLYFHGGGWVLGNIDTENVVCSNLCVRGNCVVVTVDYRLAPENRWPAAVHDCWEALLWLVQEGPATIGIDKSKLATGGSSAGGNLAAIMTHKALTLSPPVLFKAQLLSVPVTDNTATVENNDSYRRYEHTPALPAPKMIWYRDHYLPNHADRTDPEASPLFYADGYAQCPPALVMVGELDVLRTEGEQYAEKLRQAGVEVDLQVMKGMPHPFLAMDGALSEGKRCITLMCDALQKAFWS</sequence>
<protein>
    <submittedName>
        <fullName evidence="3">Alpha/beta hydrolase fold-3</fullName>
    </submittedName>
</protein>
<reference evidence="3" key="2">
    <citation type="journal article" date="2023" name="IMA Fungus">
        <title>Comparative genomic study of the Penicillium genus elucidates a diverse pangenome and 15 lateral gene transfer events.</title>
        <authorList>
            <person name="Petersen C."/>
            <person name="Sorensen T."/>
            <person name="Nielsen M.R."/>
            <person name="Sondergaard T.E."/>
            <person name="Sorensen J.L."/>
            <person name="Fitzpatrick D.A."/>
            <person name="Frisvad J.C."/>
            <person name="Nielsen K.L."/>
        </authorList>
    </citation>
    <scope>NUCLEOTIDE SEQUENCE</scope>
    <source>
        <strain evidence="3">IBT 29677</strain>
    </source>
</reference>
<dbReference type="OrthoDB" id="408631at2759"/>
<feature type="domain" description="Alpha/beta hydrolase fold-3" evidence="2">
    <location>
        <begin position="113"/>
        <end position="325"/>
    </location>
</feature>
<dbReference type="GO" id="GO:0016787">
    <property type="term" value="F:hydrolase activity"/>
    <property type="evidence" value="ECO:0007669"/>
    <property type="project" value="UniProtKB-KW"/>
</dbReference>
<dbReference type="EMBL" id="JAPZBU010000009">
    <property type="protein sequence ID" value="KAJ5385812.1"/>
    <property type="molecule type" value="Genomic_DNA"/>
</dbReference>
<gene>
    <name evidence="3" type="ORF">N7509_008353</name>
</gene>
<dbReference type="Proteomes" id="UP001147747">
    <property type="component" value="Unassembled WGS sequence"/>
</dbReference>
<keyword evidence="4" id="KW-1185">Reference proteome</keyword>
<organism evidence="3 4">
    <name type="scientific">Penicillium cosmopolitanum</name>
    <dbReference type="NCBI Taxonomy" id="1131564"/>
    <lineage>
        <taxon>Eukaryota</taxon>
        <taxon>Fungi</taxon>
        <taxon>Dikarya</taxon>
        <taxon>Ascomycota</taxon>
        <taxon>Pezizomycotina</taxon>
        <taxon>Eurotiomycetes</taxon>
        <taxon>Eurotiomycetidae</taxon>
        <taxon>Eurotiales</taxon>
        <taxon>Aspergillaceae</taxon>
        <taxon>Penicillium</taxon>
    </lineage>
</organism>